<accession>A0ABD2WME3</accession>
<dbReference type="AlphaFoldDB" id="A0ABD2WME3"/>
<organism evidence="3 4">
    <name type="scientific">Trichogramma kaykai</name>
    <dbReference type="NCBI Taxonomy" id="54128"/>
    <lineage>
        <taxon>Eukaryota</taxon>
        <taxon>Metazoa</taxon>
        <taxon>Ecdysozoa</taxon>
        <taxon>Arthropoda</taxon>
        <taxon>Hexapoda</taxon>
        <taxon>Insecta</taxon>
        <taxon>Pterygota</taxon>
        <taxon>Neoptera</taxon>
        <taxon>Endopterygota</taxon>
        <taxon>Hymenoptera</taxon>
        <taxon>Apocrita</taxon>
        <taxon>Proctotrupomorpha</taxon>
        <taxon>Chalcidoidea</taxon>
        <taxon>Trichogrammatidae</taxon>
        <taxon>Trichogramma</taxon>
    </lineage>
</organism>
<keyword evidence="1" id="KW-1015">Disulfide bond</keyword>
<dbReference type="PANTHER" id="PTHR46115">
    <property type="entry name" value="THIOREDOXIN-LIKE PROTEIN 1"/>
    <property type="match status" value="1"/>
</dbReference>
<dbReference type="PROSITE" id="PS51352">
    <property type="entry name" value="THIOREDOXIN_2"/>
    <property type="match status" value="1"/>
</dbReference>
<dbReference type="PRINTS" id="PR00421">
    <property type="entry name" value="THIOREDOXIN"/>
</dbReference>
<dbReference type="Gene3D" id="3.40.30.10">
    <property type="entry name" value="Glutaredoxin"/>
    <property type="match status" value="1"/>
</dbReference>
<dbReference type="SUPFAM" id="SSF52833">
    <property type="entry name" value="Thioredoxin-like"/>
    <property type="match status" value="1"/>
</dbReference>
<evidence type="ECO:0000313" key="3">
    <source>
        <dbReference type="EMBL" id="KAL3394252.1"/>
    </source>
</evidence>
<gene>
    <name evidence="3" type="ORF">TKK_011283</name>
</gene>
<dbReference type="InterPro" id="IPR013766">
    <property type="entry name" value="Thioredoxin_domain"/>
</dbReference>
<dbReference type="PROSITE" id="PS00194">
    <property type="entry name" value="THIOREDOXIN_1"/>
    <property type="match status" value="1"/>
</dbReference>
<reference evidence="3 4" key="1">
    <citation type="journal article" date="2024" name="bioRxiv">
        <title>A reference genome for Trichogramma kaykai: A tiny desert-dwelling parasitoid wasp with competing sex-ratio distorters.</title>
        <authorList>
            <person name="Culotta J."/>
            <person name="Lindsey A.R."/>
        </authorList>
    </citation>
    <scope>NUCLEOTIDE SEQUENCE [LARGE SCALE GENOMIC DNA]</scope>
    <source>
        <strain evidence="3 4">KSX58</strain>
    </source>
</reference>
<dbReference type="InterPro" id="IPR017937">
    <property type="entry name" value="Thioredoxin_CS"/>
</dbReference>
<proteinExistence type="predicted"/>
<dbReference type="InterPro" id="IPR005746">
    <property type="entry name" value="Thioredoxin"/>
</dbReference>
<dbReference type="CDD" id="cd02947">
    <property type="entry name" value="TRX_family"/>
    <property type="match status" value="1"/>
</dbReference>
<protein>
    <recommendedName>
        <fullName evidence="2">Thioredoxin domain-containing protein</fullName>
    </recommendedName>
</protein>
<feature type="domain" description="Thioredoxin" evidence="2">
    <location>
        <begin position="20"/>
        <end position="129"/>
    </location>
</feature>
<sequence length="129" mass="14885">MQNMLRYIHFSKFMNGIFKRKFNVSVQPLYLEELKTKLTEAGDKLVVIDFYATWCGPCKMIAPKLEELSKETTDVVFLKVNVDNLEAVAEEYDIHSMPTFVFIKNSQLVEKFSGANIKKLIETVNKLKA</sequence>
<evidence type="ECO:0000313" key="4">
    <source>
        <dbReference type="Proteomes" id="UP001627154"/>
    </source>
</evidence>
<evidence type="ECO:0000259" key="2">
    <source>
        <dbReference type="PROSITE" id="PS51352"/>
    </source>
</evidence>
<name>A0ABD2WME3_9HYME</name>
<evidence type="ECO:0000256" key="1">
    <source>
        <dbReference type="ARBA" id="ARBA00023157"/>
    </source>
</evidence>
<comment type="caution">
    <text evidence="3">The sequence shown here is derived from an EMBL/GenBank/DDBJ whole genome shotgun (WGS) entry which is preliminary data.</text>
</comment>
<keyword evidence="4" id="KW-1185">Reference proteome</keyword>
<dbReference type="InterPro" id="IPR036249">
    <property type="entry name" value="Thioredoxin-like_sf"/>
</dbReference>
<dbReference type="EMBL" id="JBJJXI010000092">
    <property type="protein sequence ID" value="KAL3394252.1"/>
    <property type="molecule type" value="Genomic_DNA"/>
</dbReference>
<dbReference type="Proteomes" id="UP001627154">
    <property type="component" value="Unassembled WGS sequence"/>
</dbReference>
<dbReference type="NCBIfam" id="TIGR01068">
    <property type="entry name" value="thioredoxin"/>
    <property type="match status" value="1"/>
</dbReference>
<dbReference type="Pfam" id="PF00085">
    <property type="entry name" value="Thioredoxin"/>
    <property type="match status" value="1"/>
</dbReference>